<dbReference type="InterPro" id="IPR001680">
    <property type="entry name" value="WD40_rpt"/>
</dbReference>
<gene>
    <name evidence="12" type="ORF">NLS_LOCUS5362</name>
</gene>
<dbReference type="InterPro" id="IPR036322">
    <property type="entry name" value="WD40_repeat_dom_sf"/>
</dbReference>
<evidence type="ECO:0000256" key="8">
    <source>
        <dbReference type="ARBA" id="ARBA00032239"/>
    </source>
</evidence>
<dbReference type="EMBL" id="UYRX01000399">
    <property type="protein sequence ID" value="VDK81590.1"/>
    <property type="molecule type" value="Genomic_DNA"/>
</dbReference>
<evidence type="ECO:0000256" key="4">
    <source>
        <dbReference type="ARBA" id="ARBA00022574"/>
    </source>
</evidence>
<keyword evidence="7" id="KW-0687">Ribonucleoprotein</keyword>
<dbReference type="SMART" id="SM00320">
    <property type="entry name" value="WD40"/>
    <property type="match status" value="5"/>
</dbReference>
<protein>
    <recommendedName>
        <fullName evidence="3">DDB1- and CUL4-associated factor 13</fullName>
    </recommendedName>
    <alternativeName>
        <fullName evidence="8">WD repeat and SOF domain-containing protein 1</fullName>
    </alternativeName>
</protein>
<keyword evidence="6" id="KW-0539">Nucleus</keyword>
<evidence type="ECO:0000256" key="1">
    <source>
        <dbReference type="ARBA" id="ARBA00004604"/>
    </source>
</evidence>
<dbReference type="PANTHER" id="PTHR22851:SF0">
    <property type="entry name" value="DDB1- AND CUL4-ASSOCIATED FACTOR 13"/>
    <property type="match status" value="1"/>
</dbReference>
<comment type="subcellular location">
    <subcellularLocation>
        <location evidence="1">Nucleus</location>
        <location evidence="1">Nucleolus</location>
    </subcellularLocation>
</comment>
<dbReference type="InterPro" id="IPR007287">
    <property type="entry name" value="Sof1"/>
</dbReference>
<dbReference type="Proteomes" id="UP000277928">
    <property type="component" value="Unassembled WGS sequence"/>
</dbReference>
<evidence type="ECO:0000256" key="9">
    <source>
        <dbReference type="PROSITE-ProRule" id="PRU00221"/>
    </source>
</evidence>
<dbReference type="PANTHER" id="PTHR22851">
    <property type="entry name" value="U3 SMALL NUCLEOLAR RNA U3 SNORNA ASSOCIATED PROTEIN"/>
    <property type="match status" value="1"/>
</dbReference>
<dbReference type="InterPro" id="IPR015943">
    <property type="entry name" value="WD40/YVTN_repeat-like_dom_sf"/>
</dbReference>
<evidence type="ECO:0000256" key="3">
    <source>
        <dbReference type="ARBA" id="ARBA00021762"/>
    </source>
</evidence>
<feature type="repeat" description="WD" evidence="9">
    <location>
        <begin position="354"/>
        <end position="395"/>
    </location>
</feature>
<feature type="compositionally biased region" description="Basic and acidic residues" evidence="10">
    <location>
        <begin position="466"/>
        <end position="480"/>
    </location>
</feature>
<evidence type="ECO:0000256" key="6">
    <source>
        <dbReference type="ARBA" id="ARBA00023242"/>
    </source>
</evidence>
<evidence type="ECO:0000313" key="13">
    <source>
        <dbReference type="Proteomes" id="UP000277928"/>
    </source>
</evidence>
<feature type="compositionally biased region" description="Basic and acidic residues" evidence="10">
    <location>
        <begin position="445"/>
        <end position="454"/>
    </location>
</feature>
<dbReference type="AlphaFoldDB" id="A0A3P6TR45"/>
<dbReference type="PROSITE" id="PS00678">
    <property type="entry name" value="WD_REPEATS_1"/>
    <property type="match status" value="1"/>
</dbReference>
<dbReference type="OrthoDB" id="10249065at2759"/>
<dbReference type="Pfam" id="PF00400">
    <property type="entry name" value="WD40"/>
    <property type="match status" value="4"/>
</dbReference>
<evidence type="ECO:0000256" key="5">
    <source>
        <dbReference type="ARBA" id="ARBA00022737"/>
    </source>
</evidence>
<feature type="repeat" description="WD" evidence="9">
    <location>
        <begin position="94"/>
        <end position="136"/>
    </location>
</feature>
<dbReference type="InterPro" id="IPR051733">
    <property type="entry name" value="WD_repeat_DCAF13/WDSOF1"/>
</dbReference>
<dbReference type="GO" id="GO:0000462">
    <property type="term" value="P:maturation of SSU-rRNA from tricistronic rRNA transcript (SSU-rRNA, 5.8S rRNA, LSU-rRNA)"/>
    <property type="evidence" value="ECO:0007669"/>
    <property type="project" value="TreeGrafter"/>
</dbReference>
<evidence type="ECO:0000313" key="12">
    <source>
        <dbReference type="EMBL" id="VDK81590.1"/>
    </source>
</evidence>
<feature type="repeat" description="WD" evidence="9">
    <location>
        <begin position="311"/>
        <end position="352"/>
    </location>
</feature>
<dbReference type="UniPathway" id="UPA00143"/>
<reference evidence="12 13" key="1">
    <citation type="submission" date="2018-08" db="EMBL/GenBank/DDBJ databases">
        <authorList>
            <person name="Laetsch R D."/>
            <person name="Stevens L."/>
            <person name="Kumar S."/>
            <person name="Blaxter L. M."/>
        </authorList>
    </citation>
    <scope>NUCLEOTIDE SEQUENCE [LARGE SCALE GENOMIC DNA]</scope>
</reference>
<proteinExistence type="inferred from homology"/>
<dbReference type="SUPFAM" id="SSF50978">
    <property type="entry name" value="WD40 repeat-like"/>
    <property type="match status" value="1"/>
</dbReference>
<dbReference type="GO" id="GO:0016567">
    <property type="term" value="P:protein ubiquitination"/>
    <property type="evidence" value="ECO:0007669"/>
    <property type="project" value="UniProtKB-UniPathway"/>
</dbReference>
<organism evidence="12 13">
    <name type="scientific">Litomosoides sigmodontis</name>
    <name type="common">Filarial nematode worm</name>
    <dbReference type="NCBI Taxonomy" id="42156"/>
    <lineage>
        <taxon>Eukaryota</taxon>
        <taxon>Metazoa</taxon>
        <taxon>Ecdysozoa</taxon>
        <taxon>Nematoda</taxon>
        <taxon>Chromadorea</taxon>
        <taxon>Rhabditida</taxon>
        <taxon>Spirurina</taxon>
        <taxon>Spiruromorpha</taxon>
        <taxon>Filarioidea</taxon>
        <taxon>Onchocercidae</taxon>
        <taxon>Litomosoides</taxon>
    </lineage>
</organism>
<accession>A0A3P6TR45</accession>
<keyword evidence="5" id="KW-0677">Repeat</keyword>
<name>A0A3P6TR45_LITSI</name>
<evidence type="ECO:0000256" key="7">
    <source>
        <dbReference type="ARBA" id="ARBA00023274"/>
    </source>
</evidence>
<comment type="similarity">
    <text evidence="2">Belongs to the WD repeat DCAF13/WDSOF1 family.</text>
</comment>
<feature type="domain" description="Sof1-like protein" evidence="11">
    <location>
        <begin position="387"/>
        <end position="473"/>
    </location>
</feature>
<dbReference type="InterPro" id="IPR019775">
    <property type="entry name" value="WD40_repeat_CS"/>
</dbReference>
<dbReference type="STRING" id="42156.A0A3P6TR45"/>
<keyword evidence="13" id="KW-1185">Reference proteome</keyword>
<dbReference type="Pfam" id="PF04158">
    <property type="entry name" value="Sof1"/>
    <property type="match status" value="1"/>
</dbReference>
<evidence type="ECO:0000259" key="11">
    <source>
        <dbReference type="Pfam" id="PF04158"/>
    </source>
</evidence>
<sequence>MHLHNGAPTAFNSPLLKIIRFDFLSVPCVLALMRVKVLSRNPSDYQRETKNDIYKAPRNFNVREDPFQVQVEYTRAVNAAKLNRVFAKPFISSLDGHNDGVSVLCKHPLRLSTIFSGGRDGQVRIWNLSLRKCLATIEAHSGPVNGISCDNLSGETFVTVGHDSQLKHWRCPNPVEGDLSTPVHSIPLNGVAHAVSHIVNSTDYVTCGEGIHVWNKLRDLPVRTYNLGVDSVYTVKCNPVETEIIVGCGSDRTIALLDTRQQFPLKKVTMKLRPNAVSWNPMEAFTFTAANDDYNLYTFDIRMLSDPRRVHKDHTNAVMDVDYSPTGTEFVSGSYDRSLRIFPVESFSSREIYHTKRMQQVLSVLWSLDNKFVLSGSDEMNIRLWKANASEKLGPLHRRERAAFNYGARLLEVYSEHPEIKRIVKHRFVPRSIYTAAKEHKAINLSQRRKEENRRKHSKPGAVPHVPEHLKHMVKESTSS</sequence>
<dbReference type="PROSITE" id="PS50082">
    <property type="entry name" value="WD_REPEATS_2"/>
    <property type="match status" value="3"/>
</dbReference>
<dbReference type="GO" id="GO:0032040">
    <property type="term" value="C:small-subunit processome"/>
    <property type="evidence" value="ECO:0007669"/>
    <property type="project" value="TreeGrafter"/>
</dbReference>
<dbReference type="OMA" id="EDHNAYI"/>
<evidence type="ECO:0000256" key="10">
    <source>
        <dbReference type="SAM" id="MobiDB-lite"/>
    </source>
</evidence>
<dbReference type="PROSITE" id="PS50294">
    <property type="entry name" value="WD_REPEATS_REGION"/>
    <property type="match status" value="2"/>
</dbReference>
<evidence type="ECO:0000256" key="2">
    <source>
        <dbReference type="ARBA" id="ARBA00005649"/>
    </source>
</evidence>
<keyword evidence="4 9" id="KW-0853">WD repeat</keyword>
<feature type="region of interest" description="Disordered" evidence="10">
    <location>
        <begin position="445"/>
        <end position="480"/>
    </location>
</feature>
<dbReference type="Gene3D" id="2.130.10.10">
    <property type="entry name" value="YVTN repeat-like/Quinoprotein amine dehydrogenase"/>
    <property type="match status" value="2"/>
</dbReference>